<dbReference type="EMBL" id="JAMDHA010000009">
    <property type="protein sequence ID" value="MDD1007645.1"/>
    <property type="molecule type" value="Genomic_DNA"/>
</dbReference>
<evidence type="ECO:0000313" key="2">
    <source>
        <dbReference type="Proteomes" id="UP001148185"/>
    </source>
</evidence>
<name>A0A9X4BZT3_9PSED</name>
<dbReference type="RefSeq" id="WP_273876333.1">
    <property type="nucleotide sequence ID" value="NZ_JAMDHA010000009.1"/>
</dbReference>
<dbReference type="PROSITE" id="PS51257">
    <property type="entry name" value="PROKAR_LIPOPROTEIN"/>
    <property type="match status" value="1"/>
</dbReference>
<reference evidence="1 2" key="1">
    <citation type="submission" date="2022-05" db="EMBL/GenBank/DDBJ databases">
        <title>Novel Pseudomonas spp. Isolated from a Rainbow Trout Aquaculture Facility.</title>
        <authorList>
            <person name="Testerman T."/>
            <person name="Graf J."/>
        </authorList>
    </citation>
    <scope>NUCLEOTIDE SEQUENCE [LARGE SCALE GENOMIC DNA]</scope>
    <source>
        <strain evidence="1 2">ID1042</strain>
    </source>
</reference>
<evidence type="ECO:0000313" key="1">
    <source>
        <dbReference type="EMBL" id="MDD1007645.1"/>
    </source>
</evidence>
<dbReference type="Proteomes" id="UP001148185">
    <property type="component" value="Unassembled WGS sequence"/>
</dbReference>
<accession>A0A9X4BZT3</accession>
<proteinExistence type="predicted"/>
<dbReference type="AlphaFoldDB" id="A0A9X4BZT3"/>
<sequence length="286" mass="30831">MFLLDLRRQIISLGSCALLLSGCNNESPKGVSVPTLPVIQHAVSTLVPLVAGKRNDFVMQQACALARGESSPEQVFQALKKQGVDLSVIPAKGHALSLLVTGDGHQLNAACASYVATMVMVPPNLGDFMKKAPEGANVSANANGFEVEPKKLSEFLRVQLAISRANAELYTSIAVDLGGKPGLTIEQYEAQTRKLFMALAPKYLQKVKTFYAQGEGVNYKLLKVSTDQLVFASSSGYGYRYDDYDFQLSLYGVPWLGKGKLLGQAYDLHVSHVGAGWADSVARESL</sequence>
<protein>
    <recommendedName>
        <fullName evidence="3">Lipoprotein</fullName>
    </recommendedName>
</protein>
<evidence type="ECO:0008006" key="3">
    <source>
        <dbReference type="Google" id="ProtNLM"/>
    </source>
</evidence>
<organism evidence="1 2">
    <name type="scientific">Pseudomonas shahriarae</name>
    <dbReference type="NCBI Taxonomy" id="2745512"/>
    <lineage>
        <taxon>Bacteria</taxon>
        <taxon>Pseudomonadati</taxon>
        <taxon>Pseudomonadota</taxon>
        <taxon>Gammaproteobacteria</taxon>
        <taxon>Pseudomonadales</taxon>
        <taxon>Pseudomonadaceae</taxon>
        <taxon>Pseudomonas</taxon>
    </lineage>
</organism>
<keyword evidence="2" id="KW-1185">Reference proteome</keyword>
<gene>
    <name evidence="1" type="ORF">M5G27_09170</name>
</gene>
<comment type="caution">
    <text evidence="1">The sequence shown here is derived from an EMBL/GenBank/DDBJ whole genome shotgun (WGS) entry which is preliminary data.</text>
</comment>